<name>X1C6M0_9ZZZZ</name>
<dbReference type="SUPFAM" id="SSF53335">
    <property type="entry name" value="S-adenosyl-L-methionine-dependent methyltransferases"/>
    <property type="match status" value="1"/>
</dbReference>
<reference evidence="2" key="1">
    <citation type="journal article" date="2014" name="Front. Microbiol.">
        <title>High frequency of phylogenetically diverse reductive dehalogenase-homologous genes in deep subseafloor sedimentary metagenomes.</title>
        <authorList>
            <person name="Kawai M."/>
            <person name="Futagami T."/>
            <person name="Toyoda A."/>
            <person name="Takaki Y."/>
            <person name="Nishi S."/>
            <person name="Hori S."/>
            <person name="Arai W."/>
            <person name="Tsubouchi T."/>
            <person name="Morono Y."/>
            <person name="Uchiyama I."/>
            <person name="Ito T."/>
            <person name="Fujiyama A."/>
            <person name="Inagaki F."/>
            <person name="Takami H."/>
        </authorList>
    </citation>
    <scope>NUCLEOTIDE SEQUENCE</scope>
    <source>
        <strain evidence="2">Expedition CK06-06</strain>
    </source>
</reference>
<evidence type="ECO:0000313" key="2">
    <source>
        <dbReference type="EMBL" id="GAH03736.1"/>
    </source>
</evidence>
<dbReference type="AlphaFoldDB" id="X1C6M0"/>
<dbReference type="Gene3D" id="3.40.50.150">
    <property type="entry name" value="Vaccinia Virus protein VP39"/>
    <property type="match status" value="1"/>
</dbReference>
<sequence length="186" mass="21741">MEVEIIVDLGCGHRKRTKGGRLVRDMTKEVCREILKNVLERPPNAEELEKAWTEFSAFKVIGIDRIKTPEVDIICRLGYEKIPLEDGSVDYIVAQDFIEHIPFVDGDKRPIAFVFEEAFRILKLGGYFEIKVPVFPYRQPWHTYWLPQHLSYWGPETINKFANKFIIFSKYVSSDGKQNILLLKYS</sequence>
<dbReference type="InterPro" id="IPR013216">
    <property type="entry name" value="Methyltransf_11"/>
</dbReference>
<dbReference type="Pfam" id="PF08241">
    <property type="entry name" value="Methyltransf_11"/>
    <property type="match status" value="1"/>
</dbReference>
<dbReference type="EMBL" id="BART01020419">
    <property type="protein sequence ID" value="GAH03736.1"/>
    <property type="molecule type" value="Genomic_DNA"/>
</dbReference>
<gene>
    <name evidence="2" type="ORF">S01H4_37945</name>
</gene>
<proteinExistence type="predicted"/>
<comment type="caution">
    <text evidence="2">The sequence shown here is derived from an EMBL/GenBank/DDBJ whole genome shotgun (WGS) entry which is preliminary data.</text>
</comment>
<feature type="domain" description="Methyltransferase type 11" evidence="1">
    <location>
        <begin position="75"/>
        <end position="128"/>
    </location>
</feature>
<accession>X1C6M0</accession>
<protein>
    <recommendedName>
        <fullName evidence="1">Methyltransferase type 11 domain-containing protein</fullName>
    </recommendedName>
</protein>
<organism evidence="2">
    <name type="scientific">marine sediment metagenome</name>
    <dbReference type="NCBI Taxonomy" id="412755"/>
    <lineage>
        <taxon>unclassified sequences</taxon>
        <taxon>metagenomes</taxon>
        <taxon>ecological metagenomes</taxon>
    </lineage>
</organism>
<dbReference type="GO" id="GO:0008757">
    <property type="term" value="F:S-adenosylmethionine-dependent methyltransferase activity"/>
    <property type="evidence" value="ECO:0007669"/>
    <property type="project" value="InterPro"/>
</dbReference>
<dbReference type="InterPro" id="IPR029063">
    <property type="entry name" value="SAM-dependent_MTases_sf"/>
</dbReference>
<evidence type="ECO:0000259" key="1">
    <source>
        <dbReference type="Pfam" id="PF08241"/>
    </source>
</evidence>